<sequence>MTEVKLWHIEVVIDEHTERTRAKARLTTPETTLVGIGLARLSPDDTNVPEIGDELSVSRALADLAHQLLEKSASDIEGITHLPAQLTR</sequence>
<gene>
    <name evidence="1" type="ORF">SAMN05192558_107139</name>
</gene>
<dbReference type="AlphaFoldDB" id="A0A1H0QTC9"/>
<dbReference type="Proteomes" id="UP000199651">
    <property type="component" value="Unassembled WGS sequence"/>
</dbReference>
<reference evidence="2" key="1">
    <citation type="submission" date="2016-10" db="EMBL/GenBank/DDBJ databases">
        <authorList>
            <person name="Varghese N."/>
            <person name="Submissions S."/>
        </authorList>
    </citation>
    <scope>NUCLEOTIDE SEQUENCE [LARGE SCALE GENOMIC DNA]</scope>
    <source>
        <strain evidence="2">IBRC-M 10655</strain>
    </source>
</reference>
<organism evidence="1 2">
    <name type="scientific">Actinokineospora alba</name>
    <dbReference type="NCBI Taxonomy" id="504798"/>
    <lineage>
        <taxon>Bacteria</taxon>
        <taxon>Bacillati</taxon>
        <taxon>Actinomycetota</taxon>
        <taxon>Actinomycetes</taxon>
        <taxon>Pseudonocardiales</taxon>
        <taxon>Pseudonocardiaceae</taxon>
        <taxon>Actinokineospora</taxon>
    </lineage>
</organism>
<name>A0A1H0QTC9_9PSEU</name>
<protein>
    <recommendedName>
        <fullName evidence="3">DUF1876 domain-containing protein</fullName>
    </recommendedName>
</protein>
<dbReference type="Gene3D" id="3.30.160.240">
    <property type="entry name" value="Rv1738"/>
    <property type="match status" value="1"/>
</dbReference>
<dbReference type="Pfam" id="PF08962">
    <property type="entry name" value="Rv2632c-like"/>
    <property type="match status" value="1"/>
</dbReference>
<dbReference type="STRING" id="504798.SAMN05421871_104138"/>
<keyword evidence="2" id="KW-1185">Reference proteome</keyword>
<dbReference type="InterPro" id="IPR038070">
    <property type="entry name" value="Rv2632c-like_sf"/>
</dbReference>
<evidence type="ECO:0000313" key="2">
    <source>
        <dbReference type="Proteomes" id="UP000199651"/>
    </source>
</evidence>
<dbReference type="OrthoDB" id="4828144at2"/>
<dbReference type="SUPFAM" id="SSF143212">
    <property type="entry name" value="Rv2632c-like"/>
    <property type="match status" value="1"/>
</dbReference>
<proteinExistence type="predicted"/>
<dbReference type="RefSeq" id="WP_091377465.1">
    <property type="nucleotide sequence ID" value="NZ_FNDV01000004.1"/>
</dbReference>
<evidence type="ECO:0008006" key="3">
    <source>
        <dbReference type="Google" id="ProtNLM"/>
    </source>
</evidence>
<accession>A0A1H0QTC9</accession>
<dbReference type="InterPro" id="IPR015057">
    <property type="entry name" value="Rv2632c-like"/>
</dbReference>
<dbReference type="EMBL" id="FNJB01000007">
    <property type="protein sequence ID" value="SDP20584.1"/>
    <property type="molecule type" value="Genomic_DNA"/>
</dbReference>
<evidence type="ECO:0000313" key="1">
    <source>
        <dbReference type="EMBL" id="SDP20584.1"/>
    </source>
</evidence>